<protein>
    <submittedName>
        <fullName evidence="4">Alpha/beta fold hydrolase</fullName>
    </submittedName>
</protein>
<feature type="domain" description="SnoaL-like" evidence="2">
    <location>
        <begin position="275"/>
        <end position="365"/>
    </location>
</feature>
<dbReference type="InterPro" id="IPR032710">
    <property type="entry name" value="NTF2-like_dom_sf"/>
</dbReference>
<feature type="domain" description="AB hydrolase-1" evidence="3">
    <location>
        <begin position="23"/>
        <end position="248"/>
    </location>
</feature>
<dbReference type="EMBL" id="CP108195">
    <property type="protein sequence ID" value="WTS11537.1"/>
    <property type="molecule type" value="Genomic_DNA"/>
</dbReference>
<name>A0AAU1U510_9ACTN</name>
<dbReference type="InterPro" id="IPR029058">
    <property type="entry name" value="AB_hydrolase_fold"/>
</dbReference>
<dbReference type="GO" id="GO:0016787">
    <property type="term" value="F:hydrolase activity"/>
    <property type="evidence" value="ECO:0007669"/>
    <property type="project" value="UniProtKB-KW"/>
</dbReference>
<keyword evidence="1 4" id="KW-0378">Hydrolase</keyword>
<dbReference type="SUPFAM" id="SSF54427">
    <property type="entry name" value="NTF2-like"/>
    <property type="match status" value="1"/>
</dbReference>
<proteinExistence type="predicted"/>
<dbReference type="PRINTS" id="PR00111">
    <property type="entry name" value="ABHYDROLASE"/>
</dbReference>
<dbReference type="InterPro" id="IPR000639">
    <property type="entry name" value="Epox_hydrolase-like"/>
</dbReference>
<dbReference type="AlphaFoldDB" id="A0AAU1U510"/>
<evidence type="ECO:0000259" key="2">
    <source>
        <dbReference type="Pfam" id="PF12680"/>
    </source>
</evidence>
<dbReference type="InterPro" id="IPR050266">
    <property type="entry name" value="AB_hydrolase_sf"/>
</dbReference>
<accession>A0AAU1U510</accession>
<organism evidence="4">
    <name type="scientific">Streptomyces sp. NBC_00119</name>
    <dbReference type="NCBI Taxonomy" id="2975659"/>
    <lineage>
        <taxon>Bacteria</taxon>
        <taxon>Bacillati</taxon>
        <taxon>Actinomycetota</taxon>
        <taxon>Actinomycetes</taxon>
        <taxon>Kitasatosporales</taxon>
        <taxon>Streptomycetaceae</taxon>
        <taxon>Streptomyces</taxon>
    </lineage>
</organism>
<evidence type="ECO:0000259" key="3">
    <source>
        <dbReference type="Pfam" id="PF12697"/>
    </source>
</evidence>
<dbReference type="SUPFAM" id="SSF53474">
    <property type="entry name" value="alpha/beta-Hydrolases"/>
    <property type="match status" value="1"/>
</dbReference>
<evidence type="ECO:0000256" key="1">
    <source>
        <dbReference type="ARBA" id="ARBA00022801"/>
    </source>
</evidence>
<sequence length="402" mass="43451">MKTERVTDTDVRYRRSGDGDLAVVFVHGFLDDQYAWDRLIPQLTTPGIECVTLDLAGCGDRDTADGPYDYDRFADEVGAVVDALGKPFVIVGQSMGAAVAELVAVQRPDRVRGLMLVTPVSLAGVHLPDEMIEQFRSLGGDADGQRGVRNQLSVAFPEAELDRLVATGRRLRPEVVRALADCWNTGHPLGERPSAYQGPVLIVRGEGDGFVTEDMVNNAIAPRFTDVTAVSVAEAGHWAHIEQAADVATRLDRLLAEALGSEGVPAANTPRPQGWTNAFAQKSADAFGEAFTEDVVLEASVLTRPVEGRDQVKKVMGTASVIYESLRFTEETVDGPRTYLAWEATAFGGLPIEGVTILTKNADGQTNRAAIHHRPLGAVLRFSAELRTRLAGEIDADYFHQG</sequence>
<evidence type="ECO:0000313" key="4">
    <source>
        <dbReference type="EMBL" id="WTS11537.1"/>
    </source>
</evidence>
<dbReference type="Pfam" id="PF12697">
    <property type="entry name" value="Abhydrolase_6"/>
    <property type="match status" value="1"/>
</dbReference>
<dbReference type="InterPro" id="IPR037401">
    <property type="entry name" value="SnoaL-like"/>
</dbReference>
<dbReference type="PRINTS" id="PR00412">
    <property type="entry name" value="EPOXHYDRLASE"/>
</dbReference>
<dbReference type="PANTHER" id="PTHR43798:SF31">
    <property type="entry name" value="AB HYDROLASE SUPERFAMILY PROTEIN YCLE"/>
    <property type="match status" value="1"/>
</dbReference>
<dbReference type="Gene3D" id="3.40.50.1820">
    <property type="entry name" value="alpha/beta hydrolase"/>
    <property type="match status" value="1"/>
</dbReference>
<dbReference type="GO" id="GO:0016020">
    <property type="term" value="C:membrane"/>
    <property type="evidence" value="ECO:0007669"/>
    <property type="project" value="TreeGrafter"/>
</dbReference>
<reference evidence="4" key="1">
    <citation type="submission" date="2022-10" db="EMBL/GenBank/DDBJ databases">
        <title>The complete genomes of actinobacterial strains from the NBC collection.</title>
        <authorList>
            <person name="Joergensen T.S."/>
            <person name="Alvarez Arevalo M."/>
            <person name="Sterndorff E.B."/>
            <person name="Faurdal D."/>
            <person name="Vuksanovic O."/>
            <person name="Mourched A.-S."/>
            <person name="Charusanti P."/>
            <person name="Shaw S."/>
            <person name="Blin K."/>
            <person name="Weber T."/>
        </authorList>
    </citation>
    <scope>NUCLEOTIDE SEQUENCE</scope>
    <source>
        <strain evidence="4">NBC_00119</strain>
    </source>
</reference>
<dbReference type="Pfam" id="PF12680">
    <property type="entry name" value="SnoaL_2"/>
    <property type="match status" value="1"/>
</dbReference>
<dbReference type="Gene3D" id="3.10.450.50">
    <property type="match status" value="1"/>
</dbReference>
<dbReference type="PANTHER" id="PTHR43798">
    <property type="entry name" value="MONOACYLGLYCEROL LIPASE"/>
    <property type="match status" value="1"/>
</dbReference>
<gene>
    <name evidence="4" type="ORF">OHU69_11055</name>
</gene>
<dbReference type="InterPro" id="IPR000073">
    <property type="entry name" value="AB_hydrolase_1"/>
</dbReference>